<keyword evidence="1" id="KW-0812">Transmembrane</keyword>
<evidence type="ECO:0000313" key="2">
    <source>
        <dbReference type="EMBL" id="XAY03996.1"/>
    </source>
</evidence>
<dbReference type="KEGG" id="parq:DSM112329_00822"/>
<dbReference type="PIRSF" id="PIRSF007580">
    <property type="entry name" value="UCP07580"/>
    <property type="match status" value="1"/>
</dbReference>
<accession>A0AAU7AR74</accession>
<dbReference type="InterPro" id="IPR016516">
    <property type="entry name" value="UCP07580"/>
</dbReference>
<dbReference type="Pfam" id="PF10118">
    <property type="entry name" value="Metal_hydrol"/>
    <property type="match status" value="1"/>
</dbReference>
<evidence type="ECO:0008006" key="3">
    <source>
        <dbReference type="Google" id="ProtNLM"/>
    </source>
</evidence>
<organism evidence="2">
    <name type="scientific">Paraconexibacter sp. AEG42_29</name>
    <dbReference type="NCBI Taxonomy" id="2997339"/>
    <lineage>
        <taxon>Bacteria</taxon>
        <taxon>Bacillati</taxon>
        <taxon>Actinomycetota</taxon>
        <taxon>Thermoleophilia</taxon>
        <taxon>Solirubrobacterales</taxon>
        <taxon>Paraconexibacteraceae</taxon>
        <taxon>Paraconexibacter</taxon>
    </lineage>
</organism>
<feature type="transmembrane region" description="Helical" evidence="1">
    <location>
        <begin position="205"/>
        <end position="224"/>
    </location>
</feature>
<keyword evidence="1" id="KW-1133">Transmembrane helix</keyword>
<dbReference type="RefSeq" id="WP_354700543.1">
    <property type="nucleotide sequence ID" value="NZ_CP114014.1"/>
</dbReference>
<sequence length="293" mass="32559">MSRVQEPYRDEAIAITPRDVQFDWDGVPLHYLPGEALVTHVFNAMHLTLPEGERAMAQGLSEALPLIADERLREEVIGFIGQESMHAGAHEGVHAHLEQLGLPVAPLVGRIEWLVDTFLSGHGLTGRARHAWLCERLGLYAAMEHYTAILGQWVLDADHLEELGMHPMMLDLIRWHGAEEVEHRNVAFDAYMYVDGSYARRARTALVGSAMLGILFVATTGYLYANDPSPDKGRWWPRQLGSAMARGVIPTGLHFLSEIPVYLKPSFHPSQMGPLDKALRYLAVSPAANGHAH</sequence>
<proteinExistence type="predicted"/>
<dbReference type="EMBL" id="CP114014">
    <property type="protein sequence ID" value="XAY03996.1"/>
    <property type="molecule type" value="Genomic_DNA"/>
</dbReference>
<keyword evidence="1" id="KW-0472">Membrane</keyword>
<dbReference type="PANTHER" id="PTHR39456">
    <property type="entry name" value="METAL-DEPENDENT HYDROLASE"/>
    <property type="match status" value="1"/>
</dbReference>
<dbReference type="PANTHER" id="PTHR39456:SF1">
    <property type="entry name" value="METAL-DEPENDENT HYDROLASE"/>
    <property type="match status" value="1"/>
</dbReference>
<evidence type="ECO:0000256" key="1">
    <source>
        <dbReference type="SAM" id="Phobius"/>
    </source>
</evidence>
<name>A0AAU7AR74_9ACTN</name>
<dbReference type="AlphaFoldDB" id="A0AAU7AR74"/>
<protein>
    <recommendedName>
        <fullName evidence="3">Metal-dependent hydrolase</fullName>
    </recommendedName>
</protein>
<reference evidence="2" key="1">
    <citation type="submission" date="2022-12" db="EMBL/GenBank/DDBJ databases">
        <title>Paraconexibacter alkalitolerans sp. nov. and Baekduia alba sp. nov., isolated from soil and emended description of the genera Paraconexibacter (Chun et al., 2020) and Baekduia (An et al., 2020).</title>
        <authorList>
            <person name="Vieira S."/>
            <person name="Huber K.J."/>
            <person name="Geppert A."/>
            <person name="Wolf J."/>
            <person name="Neumann-Schaal M."/>
            <person name="Muesken M."/>
            <person name="Overmann J."/>
        </authorList>
    </citation>
    <scope>NUCLEOTIDE SEQUENCE</scope>
    <source>
        <strain evidence="2">AEG42_29</strain>
    </source>
</reference>
<gene>
    <name evidence="2" type="ORF">DSM112329_00822</name>
</gene>